<dbReference type="Proteomes" id="UP001054945">
    <property type="component" value="Unassembled WGS sequence"/>
</dbReference>
<name>A0AAV4MP14_CAEEX</name>
<keyword evidence="2" id="KW-1185">Reference proteome</keyword>
<organism evidence="1 2">
    <name type="scientific">Caerostris extrusa</name>
    <name type="common">Bark spider</name>
    <name type="synonym">Caerostris bankana</name>
    <dbReference type="NCBI Taxonomy" id="172846"/>
    <lineage>
        <taxon>Eukaryota</taxon>
        <taxon>Metazoa</taxon>
        <taxon>Ecdysozoa</taxon>
        <taxon>Arthropoda</taxon>
        <taxon>Chelicerata</taxon>
        <taxon>Arachnida</taxon>
        <taxon>Araneae</taxon>
        <taxon>Araneomorphae</taxon>
        <taxon>Entelegynae</taxon>
        <taxon>Araneoidea</taxon>
        <taxon>Araneidae</taxon>
        <taxon>Caerostris</taxon>
    </lineage>
</organism>
<dbReference type="EMBL" id="BPLR01002493">
    <property type="protein sequence ID" value="GIX74287.1"/>
    <property type="molecule type" value="Genomic_DNA"/>
</dbReference>
<proteinExistence type="predicted"/>
<gene>
    <name evidence="1" type="ORF">CEXT_705641</name>
</gene>
<evidence type="ECO:0000313" key="1">
    <source>
        <dbReference type="EMBL" id="GIX74287.1"/>
    </source>
</evidence>
<accession>A0AAV4MP14</accession>
<reference evidence="1 2" key="1">
    <citation type="submission" date="2021-06" db="EMBL/GenBank/DDBJ databases">
        <title>Caerostris extrusa draft genome.</title>
        <authorList>
            <person name="Kono N."/>
            <person name="Arakawa K."/>
        </authorList>
    </citation>
    <scope>NUCLEOTIDE SEQUENCE [LARGE SCALE GENOMIC DNA]</scope>
</reference>
<comment type="caution">
    <text evidence="1">The sequence shown here is derived from an EMBL/GenBank/DDBJ whole genome shotgun (WGS) entry which is preliminary data.</text>
</comment>
<sequence length="131" mass="14558">MACFQTLTSYEGKSHGSQLSAAPANDSLPSCNVRPLSTLPTRNNGDFSRLFFSPRNVSRFCSVDNYIASSGGGDWTTVGVHETAWFSLSLVSHLADCINVGDIFPYTRSYFNEHILLLTMTHKKADRELYK</sequence>
<protein>
    <submittedName>
        <fullName evidence="1">Uncharacterized protein</fullName>
    </submittedName>
</protein>
<dbReference type="AlphaFoldDB" id="A0AAV4MP14"/>
<evidence type="ECO:0000313" key="2">
    <source>
        <dbReference type="Proteomes" id="UP001054945"/>
    </source>
</evidence>